<dbReference type="RefSeq" id="WP_026981271.1">
    <property type="nucleotide sequence ID" value="NZ_JRLW01000003.1"/>
</dbReference>
<proteinExistence type="predicted"/>
<dbReference type="eggNOG" id="ENOG502ZSBD">
    <property type="taxonomic scope" value="Bacteria"/>
</dbReference>
<dbReference type="STRING" id="1121899.GCA_000430025_00243"/>
<dbReference type="Proteomes" id="UP000030121">
    <property type="component" value="Unassembled WGS sequence"/>
</dbReference>
<evidence type="ECO:0000313" key="3">
    <source>
        <dbReference type="Proteomes" id="UP000030121"/>
    </source>
</evidence>
<dbReference type="PROSITE" id="PS51257">
    <property type="entry name" value="PROKAR_LIPOPROTEIN"/>
    <property type="match status" value="1"/>
</dbReference>
<dbReference type="EMBL" id="JRLW01000003">
    <property type="protein sequence ID" value="KGO90286.1"/>
    <property type="molecule type" value="Genomic_DNA"/>
</dbReference>
<dbReference type="OrthoDB" id="1121756at2"/>
<feature type="domain" description="Lipocalin-like" evidence="1">
    <location>
        <begin position="29"/>
        <end position="106"/>
    </location>
</feature>
<gene>
    <name evidence="2" type="ORF">Q764_04340</name>
</gene>
<dbReference type="InterPro" id="IPR024311">
    <property type="entry name" value="Lipocalin-like"/>
</dbReference>
<protein>
    <recommendedName>
        <fullName evidence="1">Lipocalin-like domain-containing protein</fullName>
    </recommendedName>
</protein>
<sequence>MRKIFIVSLLLALVTSCKPTIDTKSQVGLKGNWKITNVSYPGAEYFKATSFQIADSKCFIGSTWSFVSNNNKGTMALTQCTDFQSDIVWSITPEKEFTLKFIGEDAKARKVTQGYRMRVANQSANSFQLIDKINVGGNTADIVYQFERTN</sequence>
<name>A0A0A2MFC5_9FLAO</name>
<comment type="caution">
    <text evidence="2">The sequence shown here is derived from an EMBL/GenBank/DDBJ whole genome shotgun (WGS) entry which is preliminary data.</text>
</comment>
<keyword evidence="3" id="KW-1185">Reference proteome</keyword>
<dbReference type="Pfam" id="PF13648">
    <property type="entry name" value="Lipocalin_4"/>
    <property type="match status" value="1"/>
</dbReference>
<evidence type="ECO:0000259" key="1">
    <source>
        <dbReference type="Pfam" id="PF13648"/>
    </source>
</evidence>
<organism evidence="2 3">
    <name type="scientific">Flavobacterium suncheonense GH29-5 = DSM 17707</name>
    <dbReference type="NCBI Taxonomy" id="1121899"/>
    <lineage>
        <taxon>Bacteria</taxon>
        <taxon>Pseudomonadati</taxon>
        <taxon>Bacteroidota</taxon>
        <taxon>Flavobacteriia</taxon>
        <taxon>Flavobacteriales</taxon>
        <taxon>Flavobacteriaceae</taxon>
        <taxon>Flavobacterium</taxon>
    </lineage>
</organism>
<evidence type="ECO:0000313" key="2">
    <source>
        <dbReference type="EMBL" id="KGO90286.1"/>
    </source>
</evidence>
<accession>A0A0A2MFC5</accession>
<dbReference type="AlphaFoldDB" id="A0A0A2MFC5"/>
<reference evidence="2 3" key="1">
    <citation type="submission" date="2013-09" db="EMBL/GenBank/DDBJ databases">
        <authorList>
            <person name="Zeng Z."/>
            <person name="Chen C."/>
        </authorList>
    </citation>
    <scope>NUCLEOTIDE SEQUENCE [LARGE SCALE GENOMIC DNA]</scope>
    <source>
        <strain evidence="2 3">GH29-5</strain>
    </source>
</reference>